<dbReference type="eggNOG" id="COG3216">
    <property type="taxonomic scope" value="Bacteria"/>
</dbReference>
<proteinExistence type="predicted"/>
<gene>
    <name evidence="3" type="ordered locus">HCH_02698</name>
</gene>
<keyword evidence="4" id="KW-1185">Reference proteome</keyword>
<dbReference type="HOGENOM" id="CLU_102912_3_0_6"/>
<dbReference type="PANTHER" id="PTHR40547">
    <property type="entry name" value="SLL0298 PROTEIN"/>
    <property type="match status" value="1"/>
</dbReference>
<organism evidence="3 4">
    <name type="scientific">Hahella chejuensis (strain KCTC 2396)</name>
    <dbReference type="NCBI Taxonomy" id="349521"/>
    <lineage>
        <taxon>Bacteria</taxon>
        <taxon>Pseudomonadati</taxon>
        <taxon>Pseudomonadota</taxon>
        <taxon>Gammaproteobacteria</taxon>
        <taxon>Oceanospirillales</taxon>
        <taxon>Hahellaceae</taxon>
        <taxon>Hahella</taxon>
    </lineage>
</organism>
<protein>
    <submittedName>
        <fullName evidence="3">Uncharacterized protein conserved in bacteria</fullName>
    </submittedName>
</protein>
<evidence type="ECO:0000313" key="4">
    <source>
        <dbReference type="Proteomes" id="UP000000238"/>
    </source>
</evidence>
<sequence>MPKDFIKKWMPNPHKLRENKSLHFLGDILHEPNLWHINRHAVAKAVLVGVFCSFIPMPFQMVVAAFIAVWVNCNLPLAVALVWISNPVTMPPIFYFNYLVGAHILGMPKVHFEFELSFAWLGEKLYQIGLPLYFGSFICGLFFSVLGYVVVEYLWRRKIRHDWRKRQEKRAARRASGMACQNTKAQ</sequence>
<dbReference type="Proteomes" id="UP000000238">
    <property type="component" value="Chromosome"/>
</dbReference>
<evidence type="ECO:0000259" key="2">
    <source>
        <dbReference type="Pfam" id="PF09835"/>
    </source>
</evidence>
<keyword evidence="1" id="KW-0812">Transmembrane</keyword>
<dbReference type="Pfam" id="PF09835">
    <property type="entry name" value="DUF2062"/>
    <property type="match status" value="1"/>
</dbReference>
<keyword evidence="1" id="KW-0472">Membrane</keyword>
<dbReference type="STRING" id="349521.HCH_02698"/>
<keyword evidence="1" id="KW-1133">Transmembrane helix</keyword>
<accession>Q2SIN9</accession>
<dbReference type="PANTHER" id="PTHR40547:SF1">
    <property type="entry name" value="SLL0298 PROTEIN"/>
    <property type="match status" value="1"/>
</dbReference>
<feature type="transmembrane region" description="Helical" evidence="1">
    <location>
        <begin position="65"/>
        <end position="84"/>
    </location>
</feature>
<dbReference type="InterPro" id="IPR018639">
    <property type="entry name" value="DUF2062"/>
</dbReference>
<dbReference type="OrthoDB" id="9786029at2"/>
<name>Q2SIN9_HAHCH</name>
<feature type="transmembrane region" description="Helical" evidence="1">
    <location>
        <begin position="132"/>
        <end position="155"/>
    </location>
</feature>
<dbReference type="KEGG" id="hch:HCH_02698"/>
<dbReference type="EMBL" id="CP000155">
    <property type="protein sequence ID" value="ABC29485.1"/>
    <property type="molecule type" value="Genomic_DNA"/>
</dbReference>
<feature type="domain" description="DUF2062" evidence="2">
    <location>
        <begin position="23"/>
        <end position="164"/>
    </location>
</feature>
<evidence type="ECO:0000313" key="3">
    <source>
        <dbReference type="EMBL" id="ABC29485.1"/>
    </source>
</evidence>
<evidence type="ECO:0000256" key="1">
    <source>
        <dbReference type="SAM" id="Phobius"/>
    </source>
</evidence>
<dbReference type="AlphaFoldDB" id="Q2SIN9"/>
<reference evidence="3 4" key="1">
    <citation type="journal article" date="2005" name="Nucleic Acids Res.">
        <title>Genomic blueprint of Hahella chejuensis, a marine microbe producing an algicidal agent.</title>
        <authorList>
            <person name="Jeong H."/>
            <person name="Yim J.H."/>
            <person name="Lee C."/>
            <person name="Choi S.-H."/>
            <person name="Park Y.K."/>
            <person name="Yoon S.H."/>
            <person name="Hur C.-G."/>
            <person name="Kang H.-Y."/>
            <person name="Kim D."/>
            <person name="Lee H.H."/>
            <person name="Park K.H."/>
            <person name="Park S.-H."/>
            <person name="Park H.-S."/>
            <person name="Lee H.K."/>
            <person name="Oh T.K."/>
            <person name="Kim J.F."/>
        </authorList>
    </citation>
    <scope>NUCLEOTIDE SEQUENCE [LARGE SCALE GENOMIC DNA]</scope>
    <source>
        <strain evidence="3 4">KCTC 2396</strain>
    </source>
</reference>